<protein>
    <submittedName>
        <fullName evidence="2">Uncharacterized protein</fullName>
    </submittedName>
</protein>
<dbReference type="Proteomes" id="UP000663942">
    <property type="component" value="Chromosome"/>
</dbReference>
<dbReference type="EMBL" id="CP062006">
    <property type="protein sequence ID" value="QTC88154.1"/>
    <property type="molecule type" value="Genomic_DNA"/>
</dbReference>
<keyword evidence="1" id="KW-0472">Membrane</keyword>
<organism evidence="2 3">
    <name type="scientific">Brevundimonas pondensis</name>
    <dbReference type="NCBI Taxonomy" id="2774189"/>
    <lineage>
        <taxon>Bacteria</taxon>
        <taxon>Pseudomonadati</taxon>
        <taxon>Pseudomonadota</taxon>
        <taxon>Alphaproteobacteria</taxon>
        <taxon>Caulobacterales</taxon>
        <taxon>Caulobacteraceae</taxon>
        <taxon>Brevundimonas</taxon>
    </lineage>
</organism>
<keyword evidence="3" id="KW-1185">Reference proteome</keyword>
<evidence type="ECO:0000256" key="1">
    <source>
        <dbReference type="SAM" id="Phobius"/>
    </source>
</evidence>
<proteinExistence type="predicted"/>
<keyword evidence="1" id="KW-0812">Transmembrane</keyword>
<feature type="transmembrane region" description="Helical" evidence="1">
    <location>
        <begin position="90"/>
        <end position="115"/>
    </location>
</feature>
<gene>
    <name evidence="2" type="ORF">IFE19_01740</name>
</gene>
<reference evidence="2 3" key="1">
    <citation type="submission" date="2020-09" db="EMBL/GenBank/DDBJ databases">
        <title>Brevundimonas sp. LVF1 isolated from an oligotrophic pond in Goettingen, Germany.</title>
        <authorList>
            <person name="Friedrich I."/>
            <person name="Klassen A."/>
            <person name="Neubauer H."/>
            <person name="Schneider D."/>
            <person name="Hertel R."/>
            <person name="Daniel R."/>
        </authorList>
    </citation>
    <scope>NUCLEOTIDE SEQUENCE [LARGE SCALE GENOMIC DNA]</scope>
    <source>
        <strain evidence="2 3">LVF1</strain>
    </source>
</reference>
<dbReference type="RefSeq" id="WP_207825157.1">
    <property type="nucleotide sequence ID" value="NZ_CP062006.1"/>
</dbReference>
<name>A0ABX7SLB8_9CAUL</name>
<feature type="transmembrane region" description="Helical" evidence="1">
    <location>
        <begin position="50"/>
        <end position="70"/>
    </location>
</feature>
<feature type="transmembrane region" description="Helical" evidence="1">
    <location>
        <begin position="20"/>
        <end position="38"/>
    </location>
</feature>
<accession>A0ABX7SLB8</accession>
<keyword evidence="1" id="KW-1133">Transmembrane helix</keyword>
<evidence type="ECO:0000313" key="2">
    <source>
        <dbReference type="EMBL" id="QTC88154.1"/>
    </source>
</evidence>
<sequence length="150" mass="16234">MNTHARLERAARAINTAVDAGIPAAFQIIEWAIVVSALRWAATKTNSAPLIWLSWAAFILLVMHVVRQLYRSRLWSMPTFNSYGQPVRLVAAWIAGIVSAGFLAYSMGALVWTLADALTILTDDQAGATIAPPSYPPETPEKTVNIAGGQ</sequence>
<evidence type="ECO:0000313" key="3">
    <source>
        <dbReference type="Proteomes" id="UP000663942"/>
    </source>
</evidence>